<dbReference type="Proteomes" id="UP000095662">
    <property type="component" value="Unassembled WGS sequence"/>
</dbReference>
<evidence type="ECO:0000313" key="2">
    <source>
        <dbReference type="Proteomes" id="UP000095662"/>
    </source>
</evidence>
<sequence length="41" mass="4544">MKKASLVLSIVALSISALTLALTVLELFYKKTTYIDSDNIR</sequence>
<gene>
    <name evidence="1" type="ORF">ERS852540_01189</name>
</gene>
<name>A0A174ZRP8_9FIRM</name>
<organism evidence="1 2">
    <name type="scientific">[Eubacterium] siraeum</name>
    <dbReference type="NCBI Taxonomy" id="39492"/>
    <lineage>
        <taxon>Bacteria</taxon>
        <taxon>Bacillati</taxon>
        <taxon>Bacillota</taxon>
        <taxon>Clostridia</taxon>
        <taxon>Eubacteriales</taxon>
        <taxon>Oscillospiraceae</taxon>
        <taxon>Oscillospiraceae incertae sedis</taxon>
    </lineage>
</organism>
<reference evidence="1 2" key="1">
    <citation type="submission" date="2015-09" db="EMBL/GenBank/DDBJ databases">
        <authorList>
            <consortium name="Pathogen Informatics"/>
        </authorList>
    </citation>
    <scope>NUCLEOTIDE SEQUENCE [LARGE SCALE GENOMIC DNA]</scope>
    <source>
        <strain evidence="1 2">2789STDY5834928</strain>
    </source>
</reference>
<protein>
    <submittedName>
        <fullName evidence="1">Uncharacterized protein</fullName>
    </submittedName>
</protein>
<dbReference type="AlphaFoldDB" id="A0A174ZRP8"/>
<evidence type="ECO:0000313" key="1">
    <source>
        <dbReference type="EMBL" id="CUQ85900.1"/>
    </source>
</evidence>
<dbReference type="EMBL" id="CZBY01000008">
    <property type="protein sequence ID" value="CUQ85900.1"/>
    <property type="molecule type" value="Genomic_DNA"/>
</dbReference>
<accession>A0A174ZRP8</accession>
<dbReference type="STRING" id="39492.ERS852540_01189"/>
<proteinExistence type="predicted"/>